<evidence type="ECO:0000313" key="3">
    <source>
        <dbReference type="EMBL" id="KHD77584.1"/>
    </source>
</evidence>
<dbReference type="OrthoDB" id="3296611at2"/>
<gene>
    <name evidence="3" type="ORF">MB27_10925</name>
</gene>
<feature type="transmembrane region" description="Helical" evidence="2">
    <location>
        <begin position="85"/>
        <end position="103"/>
    </location>
</feature>
<keyword evidence="2" id="KW-1133">Transmembrane helix</keyword>
<dbReference type="Proteomes" id="UP000054537">
    <property type="component" value="Unassembled WGS sequence"/>
</dbReference>
<keyword evidence="2" id="KW-0812">Transmembrane</keyword>
<evidence type="ECO:0000256" key="1">
    <source>
        <dbReference type="SAM" id="MobiDB-lite"/>
    </source>
</evidence>
<reference evidence="3 4" key="1">
    <citation type="submission" date="2014-10" db="EMBL/GenBank/DDBJ databases">
        <title>Draft genome sequence of Actinoplanes utahensis NRRL 12052.</title>
        <authorList>
            <person name="Velasco-Bucheli B."/>
            <person name="del Cerro C."/>
            <person name="Hormigo D."/>
            <person name="Garcia J.L."/>
            <person name="Acebal C."/>
            <person name="Arroyo M."/>
            <person name="de la Mata I."/>
        </authorList>
    </citation>
    <scope>NUCLEOTIDE SEQUENCE [LARGE SCALE GENOMIC DNA]</scope>
    <source>
        <strain evidence="3 4">NRRL 12052</strain>
    </source>
</reference>
<comment type="caution">
    <text evidence="3">The sequence shown here is derived from an EMBL/GenBank/DDBJ whole genome shotgun (WGS) entry which is preliminary data.</text>
</comment>
<name>A0A0A6USY4_ACTUT</name>
<dbReference type="RefSeq" id="WP_043524104.1">
    <property type="nucleotide sequence ID" value="NZ_BAABKU010000015.1"/>
</dbReference>
<dbReference type="STRING" id="1869.MB27_10925"/>
<proteinExistence type="predicted"/>
<accession>A0A0A6USY4</accession>
<sequence>MSPARSFPRRPRRPRRLALLVVIGALLGGTLAVRRNRGKRADRRPQVGECPGDVPVTADPEPADLPQPEAPEPDVPKQKASRSEIRLAVAVVLIFTLLVTAVVGKRLADTDRTVDPDTAVQTRESLVDRTGVAVRDPGVPAVTAAPEPPTGVEPDTLASDGVSCEPGAGPVLNTVRPVLTARMATSVPVSFEIKKLGSPEYAGGEQTARDGLLAMYFRGPDRLQPGRSYRWRIHDEAADIWTPSCEFTIAAHTTDSLDLDENRPVTVSMPPARWRDVAGVLGPGWPHGDTPWFWSVEAAGAQEAAGAVPVSLRGWDWGTVIDAVAEAASARNDPHLWRLVDALSTEAGGPPHPTLGYPRA</sequence>
<feature type="region of interest" description="Disordered" evidence="1">
    <location>
        <begin position="37"/>
        <end position="79"/>
    </location>
</feature>
<evidence type="ECO:0000313" key="4">
    <source>
        <dbReference type="Proteomes" id="UP000054537"/>
    </source>
</evidence>
<keyword evidence="2" id="KW-0472">Membrane</keyword>
<evidence type="ECO:0000256" key="2">
    <source>
        <dbReference type="SAM" id="Phobius"/>
    </source>
</evidence>
<keyword evidence="4" id="KW-1185">Reference proteome</keyword>
<dbReference type="AlphaFoldDB" id="A0A0A6USY4"/>
<protein>
    <submittedName>
        <fullName evidence="3">Uncharacterized protein</fullName>
    </submittedName>
</protein>
<organism evidence="3 4">
    <name type="scientific">Actinoplanes utahensis</name>
    <dbReference type="NCBI Taxonomy" id="1869"/>
    <lineage>
        <taxon>Bacteria</taxon>
        <taxon>Bacillati</taxon>
        <taxon>Actinomycetota</taxon>
        <taxon>Actinomycetes</taxon>
        <taxon>Micromonosporales</taxon>
        <taxon>Micromonosporaceae</taxon>
        <taxon>Actinoplanes</taxon>
    </lineage>
</organism>
<dbReference type="EMBL" id="JRTT01000010">
    <property type="protein sequence ID" value="KHD77584.1"/>
    <property type="molecule type" value="Genomic_DNA"/>
</dbReference>